<evidence type="ECO:0000313" key="2">
    <source>
        <dbReference type="EMBL" id="EYU24537.1"/>
    </source>
</evidence>
<organism evidence="2 3">
    <name type="scientific">Erythranthe guttata</name>
    <name type="common">Yellow monkey flower</name>
    <name type="synonym">Mimulus guttatus</name>
    <dbReference type="NCBI Taxonomy" id="4155"/>
    <lineage>
        <taxon>Eukaryota</taxon>
        <taxon>Viridiplantae</taxon>
        <taxon>Streptophyta</taxon>
        <taxon>Embryophyta</taxon>
        <taxon>Tracheophyta</taxon>
        <taxon>Spermatophyta</taxon>
        <taxon>Magnoliopsida</taxon>
        <taxon>eudicotyledons</taxon>
        <taxon>Gunneridae</taxon>
        <taxon>Pentapetalae</taxon>
        <taxon>asterids</taxon>
        <taxon>lamiids</taxon>
        <taxon>Lamiales</taxon>
        <taxon>Phrymaceae</taxon>
        <taxon>Erythranthe</taxon>
    </lineage>
</organism>
<dbReference type="OrthoDB" id="1434354at2759"/>
<dbReference type="EMBL" id="KI632119">
    <property type="protein sequence ID" value="EYU24537.1"/>
    <property type="molecule type" value="Genomic_DNA"/>
</dbReference>
<dbReference type="PANTHER" id="PTHR46277:SF19">
    <property type="entry name" value="RANDOM SLUG PROTEIN 5-LIKE"/>
    <property type="match status" value="1"/>
</dbReference>
<dbReference type="SUPFAM" id="SSF52087">
    <property type="entry name" value="CRAL/TRIO domain"/>
    <property type="match status" value="1"/>
</dbReference>
<dbReference type="Proteomes" id="UP000030748">
    <property type="component" value="Unassembled WGS sequence"/>
</dbReference>
<dbReference type="SMART" id="SM01100">
    <property type="entry name" value="CRAL_TRIO_N"/>
    <property type="match status" value="1"/>
</dbReference>
<dbReference type="InterPro" id="IPR036273">
    <property type="entry name" value="CRAL/TRIO_N_dom_sf"/>
</dbReference>
<dbReference type="SMART" id="SM00516">
    <property type="entry name" value="SEC14"/>
    <property type="match status" value="1"/>
</dbReference>
<reference evidence="2 3" key="1">
    <citation type="journal article" date="2013" name="Proc. Natl. Acad. Sci. U.S.A.">
        <title>Fine-scale variation in meiotic recombination in Mimulus inferred from population shotgun sequencing.</title>
        <authorList>
            <person name="Hellsten U."/>
            <person name="Wright K.M."/>
            <person name="Jenkins J."/>
            <person name="Shu S."/>
            <person name="Yuan Y."/>
            <person name="Wessler S.R."/>
            <person name="Schmutz J."/>
            <person name="Willis J.H."/>
            <person name="Rokhsar D.S."/>
        </authorList>
    </citation>
    <scope>NUCLEOTIDE SEQUENCE [LARGE SCALE GENOMIC DNA]</scope>
    <source>
        <strain evidence="3">cv. DUN x IM62</strain>
    </source>
</reference>
<dbReference type="PhylomeDB" id="A0A022Q797"/>
<sequence>MEGKLKAENEEEDIFYSPERIQEKHEINGCNDDDEEKRKLGRLRATLEKQDPACKEIDDQALRRFLRARDLDVEKASTMFIKYLAWRRSFVPNGSISLSEIKNHMGQNKMFMQGMDKKGRPIAVFFGGRHFATKGGTDELKRAVVFVLDKLCSRMPDGQEKFTVIADLKGYGYANSDVRGCLAALSTLQDYYPERLGKLFFIHVPYIFSTLWKIVYPFIDKNTKKKVIFIENKRLHATLLEEINESQLPEIYGGKLKLVPIQDA</sequence>
<dbReference type="PANTHER" id="PTHR46277">
    <property type="entry name" value="OS03G0850700 PROTEIN"/>
    <property type="match status" value="1"/>
</dbReference>
<dbReference type="InterPro" id="IPR001251">
    <property type="entry name" value="CRAL-TRIO_dom"/>
</dbReference>
<dbReference type="Pfam" id="PF00650">
    <property type="entry name" value="CRAL_TRIO"/>
    <property type="match status" value="1"/>
</dbReference>
<dbReference type="InterPro" id="IPR011074">
    <property type="entry name" value="CRAL/TRIO_N_dom"/>
</dbReference>
<protein>
    <recommendedName>
        <fullName evidence="1">CRAL-TRIO domain-containing protein</fullName>
    </recommendedName>
</protein>
<dbReference type="OMA" id="RITWIID"/>
<accession>A0A022Q797</accession>
<dbReference type="Pfam" id="PF03765">
    <property type="entry name" value="CRAL_TRIO_N"/>
    <property type="match status" value="1"/>
</dbReference>
<feature type="domain" description="CRAL-TRIO" evidence="1">
    <location>
        <begin position="98"/>
        <end position="260"/>
    </location>
</feature>
<dbReference type="Gene3D" id="3.40.525.10">
    <property type="entry name" value="CRAL-TRIO lipid binding domain"/>
    <property type="match status" value="1"/>
</dbReference>
<name>A0A022Q797_ERYGU</name>
<dbReference type="InterPro" id="IPR036865">
    <property type="entry name" value="CRAL-TRIO_dom_sf"/>
</dbReference>
<evidence type="ECO:0000313" key="3">
    <source>
        <dbReference type="Proteomes" id="UP000030748"/>
    </source>
</evidence>
<dbReference type="eggNOG" id="KOG1470">
    <property type="taxonomic scope" value="Eukaryota"/>
</dbReference>
<dbReference type="PROSITE" id="PS50191">
    <property type="entry name" value="CRAL_TRIO"/>
    <property type="match status" value="1"/>
</dbReference>
<dbReference type="AlphaFoldDB" id="A0A022Q797"/>
<gene>
    <name evidence="2" type="ORF">MIMGU_mgv1a012009mg</name>
</gene>
<dbReference type="KEGG" id="egt:105972266"/>
<evidence type="ECO:0000259" key="1">
    <source>
        <dbReference type="PROSITE" id="PS50191"/>
    </source>
</evidence>
<keyword evidence="3" id="KW-1185">Reference proteome</keyword>
<proteinExistence type="predicted"/>
<dbReference type="SUPFAM" id="SSF46938">
    <property type="entry name" value="CRAL/TRIO N-terminal domain"/>
    <property type="match status" value="1"/>
</dbReference>
<dbReference type="CDD" id="cd00170">
    <property type="entry name" value="SEC14"/>
    <property type="match status" value="1"/>
</dbReference>